<organism evidence="2 3">
    <name type="scientific">Vitis vinifera</name>
    <name type="common">Grape</name>
    <dbReference type="NCBI Taxonomy" id="29760"/>
    <lineage>
        <taxon>Eukaryota</taxon>
        <taxon>Viridiplantae</taxon>
        <taxon>Streptophyta</taxon>
        <taxon>Embryophyta</taxon>
        <taxon>Tracheophyta</taxon>
        <taxon>Spermatophyta</taxon>
        <taxon>Magnoliopsida</taxon>
        <taxon>eudicotyledons</taxon>
        <taxon>Gunneridae</taxon>
        <taxon>Pentapetalae</taxon>
        <taxon>rosids</taxon>
        <taxon>Vitales</taxon>
        <taxon>Vitaceae</taxon>
        <taxon>Viteae</taxon>
        <taxon>Vitis</taxon>
    </lineage>
</organism>
<keyword evidence="1" id="KW-1133">Transmembrane helix</keyword>
<dbReference type="PANTHER" id="PTHR37898:SF1">
    <property type="entry name" value="OS05G0540200 PROTEIN"/>
    <property type="match status" value="1"/>
</dbReference>
<evidence type="ECO:0000256" key="1">
    <source>
        <dbReference type="SAM" id="Phobius"/>
    </source>
</evidence>
<sequence length="131" mass="15361">MKGRISNYVLRKYADYFYTKWEKNILWNQIDPYRRPKSFTPLVSIYIAAFYTGVIGAAITEQLYKVYCIILLYVGVGIVESLRIVVCDIEQEKYWEDHPGEEVPLMMPSFYRGPWRVVRGDALRPPSQSNP</sequence>
<feature type="transmembrane region" description="Helical" evidence="1">
    <location>
        <begin position="64"/>
        <end position="86"/>
    </location>
</feature>
<evidence type="ECO:0000313" key="3">
    <source>
        <dbReference type="Proteomes" id="UP000288805"/>
    </source>
</evidence>
<keyword evidence="1" id="KW-0812">Transmembrane</keyword>
<dbReference type="EMBL" id="QGNW01001366">
    <property type="protein sequence ID" value="RVW43870.1"/>
    <property type="molecule type" value="Genomic_DNA"/>
</dbReference>
<keyword evidence="1" id="KW-0472">Membrane</keyword>
<name>A0A438E8D4_VITVI</name>
<evidence type="ECO:0000313" key="2">
    <source>
        <dbReference type="EMBL" id="RVW43870.1"/>
    </source>
</evidence>
<comment type="caution">
    <text evidence="2">The sequence shown here is derived from an EMBL/GenBank/DDBJ whole genome shotgun (WGS) entry which is preliminary data.</text>
</comment>
<protein>
    <submittedName>
        <fullName evidence="2">Uncharacterized protein</fullName>
    </submittedName>
</protein>
<gene>
    <name evidence="2" type="primary">EMB2752</name>
    <name evidence="2" type="ORF">CK203_072400</name>
</gene>
<accession>A0A438E8D4</accession>
<reference evidence="2 3" key="1">
    <citation type="journal article" date="2018" name="PLoS Genet.">
        <title>Population sequencing reveals clonal diversity and ancestral inbreeding in the grapevine cultivar Chardonnay.</title>
        <authorList>
            <person name="Roach M.J."/>
            <person name="Johnson D.L."/>
            <person name="Bohlmann J."/>
            <person name="van Vuuren H.J."/>
            <person name="Jones S.J."/>
            <person name="Pretorius I.S."/>
            <person name="Schmidt S.A."/>
            <person name="Borneman A.R."/>
        </authorList>
    </citation>
    <scope>NUCLEOTIDE SEQUENCE [LARGE SCALE GENOMIC DNA]</scope>
    <source>
        <strain evidence="3">cv. Chardonnay</strain>
        <tissue evidence="2">Leaf</tissue>
    </source>
</reference>
<proteinExistence type="predicted"/>
<feature type="transmembrane region" description="Helical" evidence="1">
    <location>
        <begin position="39"/>
        <end position="58"/>
    </location>
</feature>
<dbReference type="PANTHER" id="PTHR37898">
    <property type="entry name" value="OS05G0540200 PROTEIN"/>
    <property type="match status" value="1"/>
</dbReference>
<dbReference type="Proteomes" id="UP000288805">
    <property type="component" value="Unassembled WGS sequence"/>
</dbReference>
<dbReference type="AlphaFoldDB" id="A0A438E8D4"/>
<dbReference type="InterPro" id="IPR037759">
    <property type="entry name" value="At4g29660-like"/>
</dbReference>